<dbReference type="Pfam" id="PF01638">
    <property type="entry name" value="HxlR"/>
    <property type="match status" value="1"/>
</dbReference>
<dbReference type="SUPFAM" id="SSF46785">
    <property type="entry name" value="Winged helix' DNA-binding domain"/>
    <property type="match status" value="1"/>
</dbReference>
<dbReference type="PANTHER" id="PTHR33204:SF29">
    <property type="entry name" value="TRANSCRIPTIONAL REGULATOR"/>
    <property type="match status" value="1"/>
</dbReference>
<dbReference type="EMBL" id="AP024488">
    <property type="protein sequence ID" value="BCS96341.1"/>
    <property type="molecule type" value="Genomic_DNA"/>
</dbReference>
<evidence type="ECO:0000256" key="2">
    <source>
        <dbReference type="ARBA" id="ARBA00023125"/>
    </source>
</evidence>
<dbReference type="Gene3D" id="1.10.10.10">
    <property type="entry name" value="Winged helix-like DNA-binding domain superfamily/Winged helix DNA-binding domain"/>
    <property type="match status" value="1"/>
</dbReference>
<evidence type="ECO:0000259" key="4">
    <source>
        <dbReference type="PROSITE" id="PS51118"/>
    </source>
</evidence>
<gene>
    <name evidence="5" type="ORF">DSLASN_19730</name>
</gene>
<protein>
    <recommendedName>
        <fullName evidence="4">HTH hxlR-type domain-containing protein</fullName>
    </recommendedName>
</protein>
<sequence>MPEPCKIKELQGKTYRCYFELTLSVIGGKWKPIILYQLALENVMRFGELTRSIPEITQRMLTKQLRELETDGLIHREVYREVPPKVEYSLTPLGYTLIPILQHMRKWGVDYERHLGGADLFSDEGYESQEPPEILA</sequence>
<reference evidence="5 6" key="1">
    <citation type="submission" date="2021-02" db="EMBL/GenBank/DDBJ databases">
        <title>Complete genome of Desulfoluna sp. strain ASN36.</title>
        <authorList>
            <person name="Takahashi A."/>
            <person name="Kojima H."/>
            <person name="Fukui M."/>
        </authorList>
    </citation>
    <scope>NUCLEOTIDE SEQUENCE [LARGE SCALE GENOMIC DNA]</scope>
    <source>
        <strain evidence="5 6">ASN36</strain>
    </source>
</reference>
<evidence type="ECO:0000313" key="6">
    <source>
        <dbReference type="Proteomes" id="UP001320148"/>
    </source>
</evidence>
<evidence type="ECO:0000256" key="3">
    <source>
        <dbReference type="ARBA" id="ARBA00023163"/>
    </source>
</evidence>
<dbReference type="InterPro" id="IPR036388">
    <property type="entry name" value="WH-like_DNA-bd_sf"/>
</dbReference>
<proteinExistence type="predicted"/>
<evidence type="ECO:0000313" key="5">
    <source>
        <dbReference type="EMBL" id="BCS96341.1"/>
    </source>
</evidence>
<keyword evidence="1" id="KW-0805">Transcription regulation</keyword>
<dbReference type="PANTHER" id="PTHR33204">
    <property type="entry name" value="TRANSCRIPTIONAL REGULATOR, MARR FAMILY"/>
    <property type="match status" value="1"/>
</dbReference>
<keyword evidence="3" id="KW-0804">Transcription</keyword>
<feature type="domain" description="HTH hxlR-type" evidence="4">
    <location>
        <begin position="17"/>
        <end position="116"/>
    </location>
</feature>
<keyword evidence="2" id="KW-0238">DNA-binding</keyword>
<dbReference type="Proteomes" id="UP001320148">
    <property type="component" value="Chromosome"/>
</dbReference>
<keyword evidence="6" id="KW-1185">Reference proteome</keyword>
<dbReference type="InterPro" id="IPR036390">
    <property type="entry name" value="WH_DNA-bd_sf"/>
</dbReference>
<accession>A0ABN6F358</accession>
<dbReference type="PROSITE" id="PS51118">
    <property type="entry name" value="HTH_HXLR"/>
    <property type="match status" value="1"/>
</dbReference>
<name>A0ABN6F358_9BACT</name>
<dbReference type="InterPro" id="IPR002577">
    <property type="entry name" value="HTH_HxlR"/>
</dbReference>
<organism evidence="5 6">
    <name type="scientific">Desulfoluna limicola</name>
    <dbReference type="NCBI Taxonomy" id="2810562"/>
    <lineage>
        <taxon>Bacteria</taxon>
        <taxon>Pseudomonadati</taxon>
        <taxon>Thermodesulfobacteriota</taxon>
        <taxon>Desulfobacteria</taxon>
        <taxon>Desulfobacterales</taxon>
        <taxon>Desulfolunaceae</taxon>
        <taxon>Desulfoluna</taxon>
    </lineage>
</organism>
<evidence type="ECO:0000256" key="1">
    <source>
        <dbReference type="ARBA" id="ARBA00023015"/>
    </source>
</evidence>